<dbReference type="OrthoDB" id="9982951at2759"/>
<evidence type="ECO:0008006" key="9">
    <source>
        <dbReference type="Google" id="ProtNLM"/>
    </source>
</evidence>
<dbReference type="EMBL" id="JAEPRB010000081">
    <property type="protein sequence ID" value="KAG2222519.1"/>
    <property type="molecule type" value="Genomic_DNA"/>
</dbReference>
<dbReference type="GO" id="GO:0010628">
    <property type="term" value="P:positive regulation of gene expression"/>
    <property type="evidence" value="ECO:0007669"/>
    <property type="project" value="TreeGrafter"/>
</dbReference>
<dbReference type="PANTHER" id="PTHR12691:SF10">
    <property type="entry name" value="MEDIATOR OF RNA POLYMERASE II TRANSCRIPTION SUBUNIT 23"/>
    <property type="match status" value="1"/>
</dbReference>
<dbReference type="GO" id="GO:0006357">
    <property type="term" value="P:regulation of transcription by RNA polymerase II"/>
    <property type="evidence" value="ECO:0007669"/>
    <property type="project" value="TreeGrafter"/>
</dbReference>
<feature type="compositionally biased region" description="Polar residues" evidence="6">
    <location>
        <begin position="600"/>
        <end position="610"/>
    </location>
</feature>
<protein>
    <recommendedName>
        <fullName evidence="9">Mediator of RNA polymerase II transcription subunit 23</fullName>
    </recommendedName>
</protein>
<gene>
    <name evidence="7" type="ORF">INT45_012833</name>
</gene>
<dbReference type="GO" id="GO:0016592">
    <property type="term" value="C:mediator complex"/>
    <property type="evidence" value="ECO:0007669"/>
    <property type="project" value="TreeGrafter"/>
</dbReference>
<comment type="caution">
    <text evidence="7">The sequence shown here is derived from an EMBL/GenBank/DDBJ whole genome shotgun (WGS) entry which is preliminary data.</text>
</comment>
<dbReference type="Proteomes" id="UP000646827">
    <property type="component" value="Unassembled WGS sequence"/>
</dbReference>
<dbReference type="Pfam" id="PF11573">
    <property type="entry name" value="Med23"/>
    <property type="match status" value="1"/>
</dbReference>
<keyword evidence="3" id="KW-0805">Transcription regulation</keyword>
<evidence type="ECO:0000256" key="1">
    <source>
        <dbReference type="ARBA" id="ARBA00004123"/>
    </source>
</evidence>
<dbReference type="PANTHER" id="PTHR12691">
    <property type="entry name" value="MEDIATOR OF RNA POLYMERASE II TRANSCRIPTION SUBUNIT 23"/>
    <property type="match status" value="1"/>
</dbReference>
<evidence type="ECO:0000256" key="2">
    <source>
        <dbReference type="ARBA" id="ARBA00010222"/>
    </source>
</evidence>
<keyword evidence="5" id="KW-0539">Nucleus</keyword>
<accession>A0A8H7VPR9</accession>
<evidence type="ECO:0000256" key="3">
    <source>
        <dbReference type="ARBA" id="ARBA00023015"/>
    </source>
</evidence>
<feature type="region of interest" description="Disordered" evidence="6">
    <location>
        <begin position="136"/>
        <end position="169"/>
    </location>
</feature>
<sequence length="1735" mass="199139">MESLRTVISRLFADAQDPGSTPLEDTNRKYCGYFSRRPPKRRRVSVLHPDTNGNSDPFSSDDSAMIAYLLQTSRLDYDALAQDFLRASVVGNMSEQLKVIMLKYREPPLTLMKTTRLLAFLNHLLMIMPITPKGSTTNTTNISSSSSGYGNPGAATAHYHHHHHHTSQQPFPLGQLFEDLTLTLSLRNAQMAPSNSNSNNNNNSVPYLIWVVTLQFMLSCLRNNSPQALYNAGIATPVILGIIKHILLELTRLPATNMTTTQKKCFAVGKQMLDLFLVHDTPSSSTNTSTVSLSSTLSPLPHQNLRQLSPIEQSSTSTALTSTTSASSSTIGNVSYYDVVYSFPELYGHFLNSTQASTNPQPAIANHNVWLMTLQYMIISITQDHRLFERSPTLMVAVNIIKHVLREINTLPANLSTAQVNCLNKGKELINLLLLGPMGDGAGVVSHYDIIVALPDVYGDFLHGTFAQSIHWTMEKFINELGKRRRHLAFLMMPPDASWPLISQLSRRHEYNDLTTRTSFHMFKGDLIEFVKEGNSTNIETHFRDMLFQRASMDEFRQLELSLTQSGYDTTQIRKAMVAKVRDVLQCIQQHSKSDRKNAGNENDYTNDSSIKGRGGDDIKMTIPSYLDLWELMNETADQLYSFVTAEYFTYEDILKDFYDLVYQSNGKEYPPGSKYHLSKDNGLVWFLLQLFFIDKVAQEVIPGDFNGDERLFDKIVALYNEDQTESVDGFSLRDLALQCGIYLERSNIKDITNLKMRHPRVASSLQYASVCHKIMTYFNDCYHQNVTNPNLFHNLSIQEMTKIAIQGQIRRDTLPYTLYVYLVPTDPEIATIGNPESTYAKGGSLSYKLLDLIGVGAKHKLLQIIYKMMLLDEVGPRYQGNNQRGAQITCVSPKVIDTAYKLLYSAPCSSELMIKEIFDRIRRCDRVYKARHEEEMAGVTPEKSLSVERMRWLHTMLQMMNYRFIRLFHYIRYSVSNLEHRQIYRVLEQFVFNLARMQLDVKLLRSLDDPNREKPIWFAESETVARAVITSISRLIKTRGQADIKTEQIYRVLSSLFEYRLDWSPESLKYFPEAVRSFYTDPQSPNQRIPPRPVINPIQLKQQVVNNKMLLGYLLQGSADHEQMMIQTFSKSENQASLLCIIWTIAVMRSSMDMFHMPSIRKLLLLVPPARVDTHAVDLVDFILKMDYPANVPDLPFKLLDTMIWKYQWVNFTNIISALGKGSGTPERTTKAFHYVQYLLLESPEFKKRADKWLSLGFSHRYWTEEDFHEKLMQYLNEFPEYHEYEAHQHHGQHMDPPLQPQMPVYYTSIVNDFVPFLEVLIARLIEYAQTDLLLQILDRYGNLFYYHHSPLSYVCNLLLYYYPNDTLNDPRICKRIVRLLDFDQYDIAPEAVAYSQNDDLDASIFDAKYFERVIHKLADSLNPKRCGSRSDPKLPERHFREIGSPAVQGITIAMLEIILTPVPPSMIIKYILDLVLQRGPHQVGVSALTIHATGLLLASLPAEHFVRPIWEELSNLIMNDPCLLEVSEPCRLIRCGMPKRTNGKYFMSQSLPDLISTAVLRDSMSSRLRKAMVHPYIFNDYTYNMHNYSTNAPNCFLALFHSLLHYSSLDIFPVFLGYLRSLRQTPDTLKTDVQLLYVCFLLGPALHRIEKLDNNNRDAEFLLELMHMVKQVTTLMDMKDGWSTQALEQTFDFLHHIRAGFVKSLELASQLREIVKSMNAPISQRLIRLVLET</sequence>
<evidence type="ECO:0000313" key="7">
    <source>
        <dbReference type="EMBL" id="KAG2222519.1"/>
    </source>
</evidence>
<proteinExistence type="inferred from homology"/>
<comment type="similarity">
    <text evidence="2">Belongs to the Mediator complex subunit 23 family.</text>
</comment>
<dbReference type="GO" id="GO:0005667">
    <property type="term" value="C:transcription regulator complex"/>
    <property type="evidence" value="ECO:0007669"/>
    <property type="project" value="TreeGrafter"/>
</dbReference>
<evidence type="ECO:0000313" key="8">
    <source>
        <dbReference type="Proteomes" id="UP000646827"/>
    </source>
</evidence>
<reference evidence="7 8" key="1">
    <citation type="submission" date="2020-12" db="EMBL/GenBank/DDBJ databases">
        <title>Metabolic potential, ecology and presence of endohyphal bacteria is reflected in genomic diversity of Mucoromycotina.</title>
        <authorList>
            <person name="Muszewska A."/>
            <person name="Okrasinska A."/>
            <person name="Steczkiewicz K."/>
            <person name="Drgas O."/>
            <person name="Orlowska M."/>
            <person name="Perlinska-Lenart U."/>
            <person name="Aleksandrzak-Piekarczyk T."/>
            <person name="Szatraj K."/>
            <person name="Zielenkiewicz U."/>
            <person name="Pilsyk S."/>
            <person name="Malc E."/>
            <person name="Mieczkowski P."/>
            <person name="Kruszewska J.S."/>
            <person name="Biernat P."/>
            <person name="Pawlowska J."/>
        </authorList>
    </citation>
    <scope>NUCLEOTIDE SEQUENCE [LARGE SCALE GENOMIC DNA]</scope>
    <source>
        <strain evidence="7 8">CBS 142.35</strain>
    </source>
</reference>
<comment type="subcellular location">
    <subcellularLocation>
        <location evidence="1">Nucleus</location>
    </subcellularLocation>
</comment>
<feature type="region of interest" description="Disordered" evidence="6">
    <location>
        <begin position="592"/>
        <end position="611"/>
    </location>
</feature>
<evidence type="ECO:0000256" key="4">
    <source>
        <dbReference type="ARBA" id="ARBA00023163"/>
    </source>
</evidence>
<keyword evidence="4" id="KW-0804">Transcription</keyword>
<evidence type="ECO:0000256" key="5">
    <source>
        <dbReference type="ARBA" id="ARBA00023242"/>
    </source>
</evidence>
<evidence type="ECO:0000256" key="6">
    <source>
        <dbReference type="SAM" id="MobiDB-lite"/>
    </source>
</evidence>
<feature type="compositionally biased region" description="Low complexity" evidence="6">
    <location>
        <begin position="136"/>
        <end position="147"/>
    </location>
</feature>
<keyword evidence="8" id="KW-1185">Reference proteome</keyword>
<name>A0A8H7VPR9_9FUNG</name>
<organism evidence="7 8">
    <name type="scientific">Circinella minor</name>
    <dbReference type="NCBI Taxonomy" id="1195481"/>
    <lineage>
        <taxon>Eukaryota</taxon>
        <taxon>Fungi</taxon>
        <taxon>Fungi incertae sedis</taxon>
        <taxon>Mucoromycota</taxon>
        <taxon>Mucoromycotina</taxon>
        <taxon>Mucoromycetes</taxon>
        <taxon>Mucorales</taxon>
        <taxon>Lichtheimiaceae</taxon>
        <taxon>Circinella</taxon>
    </lineage>
</organism>
<dbReference type="InterPro" id="IPR021629">
    <property type="entry name" value="Mediator_Med23"/>
</dbReference>